<dbReference type="OMA" id="CVCELMF"/>
<dbReference type="EMBL" id="KQ971343">
    <property type="protein sequence ID" value="EFA04145.1"/>
    <property type="molecule type" value="Genomic_DNA"/>
</dbReference>
<dbReference type="eggNOG" id="ENOG502S20X">
    <property type="taxonomic scope" value="Eukaryota"/>
</dbReference>
<dbReference type="HOGENOM" id="CLU_074677_1_1_1"/>
<evidence type="ECO:0000313" key="2">
    <source>
        <dbReference type="Proteomes" id="UP000007266"/>
    </source>
</evidence>
<proteinExistence type="predicted"/>
<dbReference type="SUPFAM" id="SSF55729">
    <property type="entry name" value="Acyl-CoA N-acyltransferases (Nat)"/>
    <property type="match status" value="1"/>
</dbReference>
<name>D6WLP0_TRICA</name>
<dbReference type="InParanoid" id="D6WLP0"/>
<organism evidence="1 2">
    <name type="scientific">Tribolium castaneum</name>
    <name type="common">Red flour beetle</name>
    <dbReference type="NCBI Taxonomy" id="7070"/>
    <lineage>
        <taxon>Eukaryota</taxon>
        <taxon>Metazoa</taxon>
        <taxon>Ecdysozoa</taxon>
        <taxon>Arthropoda</taxon>
        <taxon>Hexapoda</taxon>
        <taxon>Insecta</taxon>
        <taxon>Pterygota</taxon>
        <taxon>Neoptera</taxon>
        <taxon>Endopterygota</taxon>
        <taxon>Coleoptera</taxon>
        <taxon>Polyphaga</taxon>
        <taxon>Cucujiformia</taxon>
        <taxon>Tenebrionidae</taxon>
        <taxon>Tenebrionidae incertae sedis</taxon>
        <taxon>Tribolium</taxon>
    </lineage>
</organism>
<dbReference type="PANTHER" id="PTHR20905:SF28">
    <property type="entry name" value="GH28833P-RELATED"/>
    <property type="match status" value="1"/>
</dbReference>
<sequence>MDIKVWPINDSIQCQQLTAEYLEETLDLIDISFFRYENVSTVLEIAKDPEALRELRQLTLAAAKDGVTVIAIDKTKNKVVGAALNKLQVRDNPAFEIIAQSWKNPKSKAIVQLMADIDNLCNLFDHCKTDAILELMFLTTLPEYGGKGIGVKLTEATQDIGRSLLKGINVKKPIDGQKLSLEPAPKIVSAIFTTFVTQKIGRKLDWTIVAEKNFADYEFEGRNFGKIIGKETPTVTLEYKSLQ</sequence>
<dbReference type="OrthoDB" id="8191594at2759"/>
<evidence type="ECO:0000313" key="1">
    <source>
        <dbReference type="EMBL" id="EFA04145.1"/>
    </source>
</evidence>
<dbReference type="Proteomes" id="UP000007266">
    <property type="component" value="Linkage group 5"/>
</dbReference>
<dbReference type="KEGG" id="tca:660825"/>
<dbReference type="PhylomeDB" id="D6WLP0"/>
<protein>
    <submittedName>
        <fullName evidence="1">Dopamine N-acetyltransferase-like Protein</fullName>
    </submittedName>
</protein>
<dbReference type="InterPro" id="IPR016181">
    <property type="entry name" value="Acyl_CoA_acyltransferase"/>
</dbReference>
<reference evidence="1 2" key="1">
    <citation type="journal article" date="2008" name="Nature">
        <title>The genome of the model beetle and pest Tribolium castaneum.</title>
        <authorList>
            <consortium name="Tribolium Genome Sequencing Consortium"/>
            <person name="Richards S."/>
            <person name="Gibbs R.A."/>
            <person name="Weinstock G.M."/>
            <person name="Brown S.J."/>
            <person name="Denell R."/>
            <person name="Beeman R.W."/>
            <person name="Gibbs R."/>
            <person name="Beeman R.W."/>
            <person name="Brown S.J."/>
            <person name="Bucher G."/>
            <person name="Friedrich M."/>
            <person name="Grimmelikhuijzen C.J."/>
            <person name="Klingler M."/>
            <person name="Lorenzen M."/>
            <person name="Richards S."/>
            <person name="Roth S."/>
            <person name="Schroder R."/>
            <person name="Tautz D."/>
            <person name="Zdobnov E.M."/>
            <person name="Muzny D."/>
            <person name="Gibbs R.A."/>
            <person name="Weinstock G.M."/>
            <person name="Attaway T."/>
            <person name="Bell S."/>
            <person name="Buhay C.J."/>
            <person name="Chandrabose M.N."/>
            <person name="Chavez D."/>
            <person name="Clerk-Blankenburg K.P."/>
            <person name="Cree A."/>
            <person name="Dao M."/>
            <person name="Davis C."/>
            <person name="Chacko J."/>
            <person name="Dinh H."/>
            <person name="Dugan-Rocha S."/>
            <person name="Fowler G."/>
            <person name="Garner T.T."/>
            <person name="Garnes J."/>
            <person name="Gnirke A."/>
            <person name="Hawes A."/>
            <person name="Hernandez J."/>
            <person name="Hines S."/>
            <person name="Holder M."/>
            <person name="Hume J."/>
            <person name="Jhangiani S.N."/>
            <person name="Joshi V."/>
            <person name="Khan Z.M."/>
            <person name="Jackson L."/>
            <person name="Kovar C."/>
            <person name="Kowis A."/>
            <person name="Lee S."/>
            <person name="Lewis L.R."/>
            <person name="Margolis J."/>
            <person name="Morgan M."/>
            <person name="Nazareth L.V."/>
            <person name="Nguyen N."/>
            <person name="Okwuonu G."/>
            <person name="Parker D."/>
            <person name="Richards S."/>
            <person name="Ruiz S.J."/>
            <person name="Santibanez J."/>
            <person name="Savard J."/>
            <person name="Scherer S.E."/>
            <person name="Schneider B."/>
            <person name="Sodergren E."/>
            <person name="Tautz D."/>
            <person name="Vattahil S."/>
            <person name="Villasana D."/>
            <person name="White C.S."/>
            <person name="Wright R."/>
            <person name="Park Y."/>
            <person name="Beeman R.W."/>
            <person name="Lord J."/>
            <person name="Oppert B."/>
            <person name="Lorenzen M."/>
            <person name="Brown S."/>
            <person name="Wang L."/>
            <person name="Savard J."/>
            <person name="Tautz D."/>
            <person name="Richards S."/>
            <person name="Weinstock G."/>
            <person name="Gibbs R.A."/>
            <person name="Liu Y."/>
            <person name="Worley K."/>
            <person name="Weinstock G."/>
            <person name="Elsik C.G."/>
            <person name="Reese J.T."/>
            <person name="Elhaik E."/>
            <person name="Landan G."/>
            <person name="Graur D."/>
            <person name="Arensburger P."/>
            <person name="Atkinson P."/>
            <person name="Beeman R.W."/>
            <person name="Beidler J."/>
            <person name="Brown S.J."/>
            <person name="Demuth J.P."/>
            <person name="Drury D.W."/>
            <person name="Du Y.Z."/>
            <person name="Fujiwara H."/>
            <person name="Lorenzen M."/>
            <person name="Maselli V."/>
            <person name="Osanai M."/>
            <person name="Park Y."/>
            <person name="Robertson H.M."/>
            <person name="Tu Z."/>
            <person name="Wang J.J."/>
            <person name="Wang S."/>
            <person name="Richards S."/>
            <person name="Song H."/>
            <person name="Zhang L."/>
            <person name="Sodergren E."/>
            <person name="Werner D."/>
            <person name="Stanke M."/>
            <person name="Morgenstern B."/>
            <person name="Solovyev V."/>
            <person name="Kosarev P."/>
            <person name="Brown G."/>
            <person name="Chen H.C."/>
            <person name="Ermolaeva O."/>
            <person name="Hlavina W."/>
            <person name="Kapustin Y."/>
            <person name="Kiryutin B."/>
            <person name="Kitts P."/>
            <person name="Maglott D."/>
            <person name="Pruitt K."/>
            <person name="Sapojnikov V."/>
            <person name="Souvorov A."/>
            <person name="Mackey A.J."/>
            <person name="Waterhouse R.M."/>
            <person name="Wyder S."/>
            <person name="Zdobnov E.M."/>
            <person name="Zdobnov E.M."/>
            <person name="Wyder S."/>
            <person name="Kriventseva E.V."/>
            <person name="Kadowaki T."/>
            <person name="Bork P."/>
            <person name="Aranda M."/>
            <person name="Bao R."/>
            <person name="Beermann A."/>
            <person name="Berns N."/>
            <person name="Bolognesi R."/>
            <person name="Bonneton F."/>
            <person name="Bopp D."/>
            <person name="Brown S.J."/>
            <person name="Bucher G."/>
            <person name="Butts T."/>
            <person name="Chaumot A."/>
            <person name="Denell R.E."/>
            <person name="Ferrier D.E."/>
            <person name="Friedrich M."/>
            <person name="Gordon C.M."/>
            <person name="Jindra M."/>
            <person name="Klingler M."/>
            <person name="Lan Q."/>
            <person name="Lattorff H.M."/>
            <person name="Laudet V."/>
            <person name="von Levetsow C."/>
            <person name="Liu Z."/>
            <person name="Lutz R."/>
            <person name="Lynch J.A."/>
            <person name="da Fonseca R.N."/>
            <person name="Posnien N."/>
            <person name="Reuter R."/>
            <person name="Roth S."/>
            <person name="Savard J."/>
            <person name="Schinko J.B."/>
            <person name="Schmitt C."/>
            <person name="Schoppmeier M."/>
            <person name="Schroder R."/>
            <person name="Shippy T.D."/>
            <person name="Simonnet F."/>
            <person name="Marques-Souza H."/>
            <person name="Tautz D."/>
            <person name="Tomoyasu Y."/>
            <person name="Trauner J."/>
            <person name="Van der Zee M."/>
            <person name="Vervoort M."/>
            <person name="Wittkopp N."/>
            <person name="Wimmer E.A."/>
            <person name="Yang X."/>
            <person name="Jones A.K."/>
            <person name="Sattelle D.B."/>
            <person name="Ebert P.R."/>
            <person name="Nelson D."/>
            <person name="Scott J.G."/>
            <person name="Beeman R.W."/>
            <person name="Muthukrishnan S."/>
            <person name="Kramer K.J."/>
            <person name="Arakane Y."/>
            <person name="Beeman R.W."/>
            <person name="Zhu Q."/>
            <person name="Hogenkamp D."/>
            <person name="Dixit R."/>
            <person name="Oppert B."/>
            <person name="Jiang H."/>
            <person name="Zou Z."/>
            <person name="Marshall J."/>
            <person name="Elpidina E."/>
            <person name="Vinokurov K."/>
            <person name="Oppert C."/>
            <person name="Zou Z."/>
            <person name="Evans J."/>
            <person name="Lu Z."/>
            <person name="Zhao P."/>
            <person name="Sumathipala N."/>
            <person name="Altincicek B."/>
            <person name="Vilcinskas A."/>
            <person name="Williams M."/>
            <person name="Hultmark D."/>
            <person name="Hetru C."/>
            <person name="Jiang H."/>
            <person name="Grimmelikhuijzen C.J."/>
            <person name="Hauser F."/>
            <person name="Cazzamali G."/>
            <person name="Williamson M."/>
            <person name="Park Y."/>
            <person name="Li B."/>
            <person name="Tanaka Y."/>
            <person name="Predel R."/>
            <person name="Neupert S."/>
            <person name="Schachtner J."/>
            <person name="Verleyen P."/>
            <person name="Raible F."/>
            <person name="Bork P."/>
            <person name="Friedrich M."/>
            <person name="Walden K.K."/>
            <person name="Robertson H.M."/>
            <person name="Angeli S."/>
            <person name="Foret S."/>
            <person name="Bucher G."/>
            <person name="Schuetz S."/>
            <person name="Maleszka R."/>
            <person name="Wimmer E.A."/>
            <person name="Beeman R.W."/>
            <person name="Lorenzen M."/>
            <person name="Tomoyasu Y."/>
            <person name="Miller S.C."/>
            <person name="Grossmann D."/>
            <person name="Bucher G."/>
        </authorList>
    </citation>
    <scope>NUCLEOTIDE SEQUENCE [LARGE SCALE GENOMIC DNA]</scope>
    <source>
        <strain evidence="1 2">Georgia GA2</strain>
    </source>
</reference>
<dbReference type="AlphaFoldDB" id="D6WLP0"/>
<reference evidence="1 2" key="2">
    <citation type="journal article" date="2010" name="Nucleic Acids Res.">
        <title>BeetleBase in 2010: revisions to provide comprehensive genomic information for Tribolium castaneum.</title>
        <authorList>
            <person name="Kim H.S."/>
            <person name="Murphy T."/>
            <person name="Xia J."/>
            <person name="Caragea D."/>
            <person name="Park Y."/>
            <person name="Beeman R.W."/>
            <person name="Lorenzen M.D."/>
            <person name="Butcher S."/>
            <person name="Manak J.R."/>
            <person name="Brown S.J."/>
        </authorList>
    </citation>
    <scope>GENOME REANNOTATION</scope>
    <source>
        <strain evidence="1 2">Georgia GA2</strain>
    </source>
</reference>
<accession>D6WLP0</accession>
<keyword evidence="2" id="KW-1185">Reference proteome</keyword>
<dbReference type="Gene3D" id="3.40.630.30">
    <property type="match status" value="1"/>
</dbReference>
<dbReference type="GO" id="GO:0008080">
    <property type="term" value="F:N-acetyltransferase activity"/>
    <property type="evidence" value="ECO:0000318"/>
    <property type="project" value="GO_Central"/>
</dbReference>
<dbReference type="PANTHER" id="PTHR20905">
    <property type="entry name" value="N-ACETYLTRANSFERASE-RELATED"/>
    <property type="match status" value="1"/>
</dbReference>
<gene>
    <name evidence="1" type="primary">AUGUSTUS-3.0.2_14389</name>
    <name evidence="1" type="ORF">TcasGA2_TC014389</name>
</gene>